<sequence>MRIQSIDTTRALSYSAVERTRSAPISLTGFKTIPIYLALQVSFLSYCEQTANNLHHPTDTPPRLATTLSDGARKHTMFWPVKWPILGGRLSISRTERTKRQTQF</sequence>
<gene>
    <name evidence="1" type="ORF">Cob_v005001</name>
</gene>
<dbReference type="Proteomes" id="UP000014480">
    <property type="component" value="Unassembled WGS sequence"/>
</dbReference>
<proteinExistence type="predicted"/>
<reference evidence="2" key="2">
    <citation type="journal article" date="2019" name="Mol. Plant Microbe Interact.">
        <title>Genome sequence resources for four phytopathogenic fungi from the Colletotrichum orbiculare species complex.</title>
        <authorList>
            <person name="Gan P."/>
            <person name="Tsushima A."/>
            <person name="Narusaka M."/>
            <person name="Narusaka Y."/>
            <person name="Takano Y."/>
            <person name="Kubo Y."/>
            <person name="Shirasu K."/>
        </authorList>
    </citation>
    <scope>GENOME REANNOTATION</scope>
    <source>
        <strain evidence="2">104-T / ATCC 96160 / CBS 514.97 / LARS 414 / MAFF 240422</strain>
    </source>
</reference>
<keyword evidence="2" id="KW-1185">Reference proteome</keyword>
<organism evidence="1 2">
    <name type="scientific">Colletotrichum orbiculare (strain 104-T / ATCC 96160 / CBS 514.97 / LARS 414 / MAFF 240422)</name>
    <name type="common">Cucumber anthracnose fungus</name>
    <name type="synonym">Colletotrichum lagenarium</name>
    <dbReference type="NCBI Taxonomy" id="1213857"/>
    <lineage>
        <taxon>Eukaryota</taxon>
        <taxon>Fungi</taxon>
        <taxon>Dikarya</taxon>
        <taxon>Ascomycota</taxon>
        <taxon>Pezizomycotina</taxon>
        <taxon>Sordariomycetes</taxon>
        <taxon>Hypocreomycetidae</taxon>
        <taxon>Glomerellales</taxon>
        <taxon>Glomerellaceae</taxon>
        <taxon>Colletotrichum</taxon>
        <taxon>Colletotrichum orbiculare species complex</taxon>
    </lineage>
</organism>
<comment type="caution">
    <text evidence="1">The sequence shown here is derived from an EMBL/GenBank/DDBJ whole genome shotgun (WGS) entry which is preliminary data.</text>
</comment>
<name>A0A484FXY6_COLOR</name>
<protein>
    <submittedName>
        <fullName evidence="1">Uncharacterized protein</fullName>
    </submittedName>
</protein>
<dbReference type="EMBL" id="AMCV02000011">
    <property type="protein sequence ID" value="TDZ21947.1"/>
    <property type="molecule type" value="Genomic_DNA"/>
</dbReference>
<reference evidence="2" key="1">
    <citation type="journal article" date="2013" name="New Phytol.">
        <title>Comparative genomic and transcriptomic analyses reveal the hemibiotrophic stage shift of Colletotrichum fungi.</title>
        <authorList>
            <person name="Gan P."/>
            <person name="Ikeda K."/>
            <person name="Irieda H."/>
            <person name="Narusaka M."/>
            <person name="O'Connell R.J."/>
            <person name="Narusaka Y."/>
            <person name="Takano Y."/>
            <person name="Kubo Y."/>
            <person name="Shirasu K."/>
        </authorList>
    </citation>
    <scope>NUCLEOTIDE SEQUENCE [LARGE SCALE GENOMIC DNA]</scope>
    <source>
        <strain evidence="2">104-T / ATCC 96160 / CBS 514.97 / LARS 414 / MAFF 240422</strain>
    </source>
</reference>
<evidence type="ECO:0000313" key="1">
    <source>
        <dbReference type="EMBL" id="TDZ21947.1"/>
    </source>
</evidence>
<evidence type="ECO:0000313" key="2">
    <source>
        <dbReference type="Proteomes" id="UP000014480"/>
    </source>
</evidence>
<dbReference type="AlphaFoldDB" id="A0A484FXY6"/>
<accession>A0A484FXY6</accession>